<comment type="caution">
    <text evidence="1">The sequence shown here is derived from an EMBL/GenBank/DDBJ whole genome shotgun (WGS) entry which is preliminary data.</text>
</comment>
<protein>
    <submittedName>
        <fullName evidence="1">Uncharacterized protein</fullName>
    </submittedName>
</protein>
<gene>
    <name evidence="1" type="ORF">B0H16DRAFT_1451510</name>
</gene>
<accession>A0AAD7JX93</accession>
<evidence type="ECO:0000313" key="1">
    <source>
        <dbReference type="EMBL" id="KAJ7772433.1"/>
    </source>
</evidence>
<name>A0AAD7JX93_9AGAR</name>
<dbReference type="Proteomes" id="UP001215598">
    <property type="component" value="Unassembled WGS sequence"/>
</dbReference>
<proteinExistence type="predicted"/>
<organism evidence="1 2">
    <name type="scientific">Mycena metata</name>
    <dbReference type="NCBI Taxonomy" id="1033252"/>
    <lineage>
        <taxon>Eukaryota</taxon>
        <taxon>Fungi</taxon>
        <taxon>Dikarya</taxon>
        <taxon>Basidiomycota</taxon>
        <taxon>Agaricomycotina</taxon>
        <taxon>Agaricomycetes</taxon>
        <taxon>Agaricomycetidae</taxon>
        <taxon>Agaricales</taxon>
        <taxon>Marasmiineae</taxon>
        <taxon>Mycenaceae</taxon>
        <taxon>Mycena</taxon>
    </lineage>
</organism>
<dbReference type="EMBL" id="JARKIB010000014">
    <property type="protein sequence ID" value="KAJ7772433.1"/>
    <property type="molecule type" value="Genomic_DNA"/>
</dbReference>
<keyword evidence="2" id="KW-1185">Reference proteome</keyword>
<sequence length="247" mass="26098">MASSTNPSSLPVDVNITQLVEKVKAADWRLRVMNELTDTLLPLVGPGVRASAGVLTVDIIHHRRNVEGGGVAKRLDLGLGLSEIEIAVVTNLGDLEGVERKNVPGHQAAEGLLDPNVNPKAAPKLKLEGGFAQDPLTMAEVADAKYIVGNEAGRALSRVFAGSFASIRRSPKTPPPWQRSPTPSLIGVVYEAVQVPLAIAEVADTHSRSHQLIEGSAVLCGMLCNTPTRICGIADAECIVRNELGEA</sequence>
<evidence type="ECO:0000313" key="2">
    <source>
        <dbReference type="Proteomes" id="UP001215598"/>
    </source>
</evidence>
<dbReference type="AlphaFoldDB" id="A0AAD7JX93"/>
<reference evidence="1" key="1">
    <citation type="submission" date="2023-03" db="EMBL/GenBank/DDBJ databases">
        <title>Massive genome expansion in bonnet fungi (Mycena s.s.) driven by repeated elements and novel gene families across ecological guilds.</title>
        <authorList>
            <consortium name="Lawrence Berkeley National Laboratory"/>
            <person name="Harder C.B."/>
            <person name="Miyauchi S."/>
            <person name="Viragh M."/>
            <person name="Kuo A."/>
            <person name="Thoen E."/>
            <person name="Andreopoulos B."/>
            <person name="Lu D."/>
            <person name="Skrede I."/>
            <person name="Drula E."/>
            <person name="Henrissat B."/>
            <person name="Morin E."/>
            <person name="Kohler A."/>
            <person name="Barry K."/>
            <person name="LaButti K."/>
            <person name="Morin E."/>
            <person name="Salamov A."/>
            <person name="Lipzen A."/>
            <person name="Mereny Z."/>
            <person name="Hegedus B."/>
            <person name="Baldrian P."/>
            <person name="Stursova M."/>
            <person name="Weitz H."/>
            <person name="Taylor A."/>
            <person name="Grigoriev I.V."/>
            <person name="Nagy L.G."/>
            <person name="Martin F."/>
            <person name="Kauserud H."/>
        </authorList>
    </citation>
    <scope>NUCLEOTIDE SEQUENCE</scope>
    <source>
        <strain evidence="1">CBHHK182m</strain>
    </source>
</reference>